<feature type="non-terminal residue" evidence="1">
    <location>
        <position position="161"/>
    </location>
</feature>
<proteinExistence type="predicted"/>
<sequence length="161" mass="18627">AQQEELQSLLRSCRTDLRDLQRRLTDHKSLKGSDPRTLDRLTFTTGRRDEMKIKLIRHGEKLNLFLTQLHTGSLARIEQNEERTILQLGDIRAELRARLIALHEDVRAGRKDPSLLTDIRNWDSLEKELIDDNITEVDVEDNKDAICDWLAELQAASDSDD</sequence>
<evidence type="ECO:0000313" key="1">
    <source>
        <dbReference type="EMBL" id="KAF2870362.1"/>
    </source>
</evidence>
<organism evidence="1 2">
    <name type="scientific">Massariosphaeria phaeospora</name>
    <dbReference type="NCBI Taxonomy" id="100035"/>
    <lineage>
        <taxon>Eukaryota</taxon>
        <taxon>Fungi</taxon>
        <taxon>Dikarya</taxon>
        <taxon>Ascomycota</taxon>
        <taxon>Pezizomycotina</taxon>
        <taxon>Dothideomycetes</taxon>
        <taxon>Pleosporomycetidae</taxon>
        <taxon>Pleosporales</taxon>
        <taxon>Pleosporales incertae sedis</taxon>
        <taxon>Massariosphaeria</taxon>
    </lineage>
</organism>
<reference evidence="1 2" key="1">
    <citation type="submission" date="2020-01" db="EMBL/GenBank/DDBJ databases">
        <authorList>
            <consortium name="DOE Joint Genome Institute"/>
            <person name="Haridas S."/>
            <person name="Albert R."/>
            <person name="Binder M."/>
            <person name="Bloem J."/>
            <person name="Labutti K."/>
            <person name="Salamov A."/>
            <person name="Andreopoulos B."/>
            <person name="Baker S.E."/>
            <person name="Barry K."/>
            <person name="Bills G."/>
            <person name="Bluhm B.H."/>
            <person name="Cannon C."/>
            <person name="Castanera R."/>
            <person name="Culley D.E."/>
            <person name="Daum C."/>
            <person name="Ezra D."/>
            <person name="Gonzalez J.B."/>
            <person name="Henrissat B."/>
            <person name="Kuo A."/>
            <person name="Liang C."/>
            <person name="Lipzen A."/>
            <person name="Lutzoni F."/>
            <person name="Magnuson J."/>
            <person name="Mondo S."/>
            <person name="Nolan M."/>
            <person name="Ohm R."/>
            <person name="Pangilinan J."/>
            <person name="Park H.-J.H."/>
            <person name="Ramirez L."/>
            <person name="Alfaro M."/>
            <person name="Sun H."/>
            <person name="Tritt A."/>
            <person name="Yoshinaga Y."/>
            <person name="Zwiers L.-H.L."/>
            <person name="Turgeon B.G."/>
            <person name="Goodwin S.B."/>
            <person name="Spatafora J.W."/>
            <person name="Crous P.W."/>
            <person name="Grigoriev I.V."/>
        </authorList>
    </citation>
    <scope>NUCLEOTIDE SEQUENCE [LARGE SCALE GENOMIC DNA]</scope>
    <source>
        <strain evidence="1 2">CBS 611.86</strain>
    </source>
</reference>
<comment type="caution">
    <text evidence="1">The sequence shown here is derived from an EMBL/GenBank/DDBJ whole genome shotgun (WGS) entry which is preliminary data.</text>
</comment>
<keyword evidence="2" id="KW-1185">Reference proteome</keyword>
<feature type="non-terminal residue" evidence="1">
    <location>
        <position position="1"/>
    </location>
</feature>
<evidence type="ECO:0000313" key="2">
    <source>
        <dbReference type="Proteomes" id="UP000481861"/>
    </source>
</evidence>
<name>A0A7C8MD57_9PLEO</name>
<dbReference type="AlphaFoldDB" id="A0A7C8MD57"/>
<accession>A0A7C8MD57</accession>
<dbReference type="Proteomes" id="UP000481861">
    <property type="component" value="Unassembled WGS sequence"/>
</dbReference>
<dbReference type="EMBL" id="JAADJZ010000014">
    <property type="protein sequence ID" value="KAF2870362.1"/>
    <property type="molecule type" value="Genomic_DNA"/>
</dbReference>
<dbReference type="OrthoDB" id="5404564at2759"/>
<gene>
    <name evidence="1" type="ORF">BDV95DRAFT_462761</name>
</gene>
<protein>
    <submittedName>
        <fullName evidence="1">Uncharacterized protein</fullName>
    </submittedName>
</protein>